<accession>A0AAI8YX53</accession>
<reference evidence="5" key="1">
    <citation type="submission" date="2023-11" db="EMBL/GenBank/DDBJ databases">
        <authorList>
            <person name="Alioto T."/>
            <person name="Alioto T."/>
            <person name="Gomez Garrido J."/>
        </authorList>
    </citation>
    <scope>NUCLEOTIDE SEQUENCE</scope>
</reference>
<organism evidence="5 6">
    <name type="scientific">Lecanosticta acicola</name>
    <dbReference type="NCBI Taxonomy" id="111012"/>
    <lineage>
        <taxon>Eukaryota</taxon>
        <taxon>Fungi</taxon>
        <taxon>Dikarya</taxon>
        <taxon>Ascomycota</taxon>
        <taxon>Pezizomycotina</taxon>
        <taxon>Dothideomycetes</taxon>
        <taxon>Dothideomycetidae</taxon>
        <taxon>Mycosphaerellales</taxon>
        <taxon>Mycosphaerellaceae</taxon>
        <taxon>Lecanosticta</taxon>
    </lineage>
</organism>
<feature type="domain" description="Glucose-methanol-choline oxidoreductase N-terminal" evidence="4">
    <location>
        <begin position="249"/>
        <end position="263"/>
    </location>
</feature>
<keyword evidence="3" id="KW-0274">FAD</keyword>
<evidence type="ECO:0000313" key="5">
    <source>
        <dbReference type="EMBL" id="CAK3972286.1"/>
    </source>
</evidence>
<dbReference type="Gene3D" id="3.50.50.60">
    <property type="entry name" value="FAD/NAD(P)-binding domain"/>
    <property type="match status" value="1"/>
</dbReference>
<dbReference type="EMBL" id="CAVMBE010000018">
    <property type="protein sequence ID" value="CAK3972286.1"/>
    <property type="molecule type" value="Genomic_DNA"/>
</dbReference>
<dbReference type="InterPro" id="IPR007867">
    <property type="entry name" value="GMC_OxRtase_C"/>
</dbReference>
<evidence type="ECO:0000256" key="1">
    <source>
        <dbReference type="ARBA" id="ARBA00010790"/>
    </source>
</evidence>
<dbReference type="GO" id="GO:0050660">
    <property type="term" value="F:flavin adenine dinucleotide binding"/>
    <property type="evidence" value="ECO:0007669"/>
    <property type="project" value="InterPro"/>
</dbReference>
<comment type="cofactor">
    <cofactor evidence="3">
        <name>FAD</name>
        <dbReference type="ChEBI" id="CHEBI:57692"/>
    </cofactor>
</comment>
<dbReference type="InterPro" id="IPR012132">
    <property type="entry name" value="GMC_OxRdtase"/>
</dbReference>
<dbReference type="SUPFAM" id="SSF51905">
    <property type="entry name" value="FAD/NAD(P)-binding domain"/>
    <property type="match status" value="1"/>
</dbReference>
<feature type="active site" description="Proton acceptor" evidence="2">
    <location>
        <position position="513"/>
    </location>
</feature>
<proteinExistence type="inferred from homology"/>
<feature type="binding site" evidence="3">
    <location>
        <position position="217"/>
    </location>
    <ligand>
        <name>FAD</name>
        <dbReference type="ChEBI" id="CHEBI:57692"/>
    </ligand>
</feature>
<evidence type="ECO:0000256" key="3">
    <source>
        <dbReference type="PIRSR" id="PIRSR000137-2"/>
    </source>
</evidence>
<dbReference type="GO" id="GO:0016614">
    <property type="term" value="F:oxidoreductase activity, acting on CH-OH group of donors"/>
    <property type="evidence" value="ECO:0007669"/>
    <property type="project" value="InterPro"/>
</dbReference>
<dbReference type="AlphaFoldDB" id="A0AAI8YX53"/>
<comment type="caution">
    <text evidence="5">The sequence shown here is derived from an EMBL/GenBank/DDBJ whole genome shotgun (WGS) entry which is preliminary data.</text>
</comment>
<name>A0AAI8YX53_9PEZI</name>
<dbReference type="InterPro" id="IPR000172">
    <property type="entry name" value="GMC_OxRdtase_N"/>
</dbReference>
<evidence type="ECO:0000313" key="6">
    <source>
        <dbReference type="Proteomes" id="UP001296104"/>
    </source>
</evidence>
<dbReference type="PROSITE" id="PS00624">
    <property type="entry name" value="GMC_OXRED_2"/>
    <property type="match status" value="1"/>
</dbReference>
<evidence type="ECO:0000256" key="2">
    <source>
        <dbReference type="PIRSR" id="PIRSR000137-1"/>
    </source>
</evidence>
<dbReference type="Proteomes" id="UP001296104">
    <property type="component" value="Unassembled WGS sequence"/>
</dbReference>
<comment type="similarity">
    <text evidence="1">Belongs to the GMC oxidoreductase family.</text>
</comment>
<keyword evidence="6" id="KW-1185">Reference proteome</keyword>
<feature type="active site" description="Proton donor" evidence="2">
    <location>
        <position position="475"/>
    </location>
</feature>
<protein>
    <submittedName>
        <fullName evidence="5">FAD NAD(P)-binding</fullName>
    </submittedName>
</protein>
<keyword evidence="3" id="KW-0285">Flavoprotein</keyword>
<dbReference type="PANTHER" id="PTHR11552:SF123">
    <property type="entry name" value="GMC OXIDOREDUCTASE (AFU_ORTHOLOGUE AFUA_2G01770)-RELATED"/>
    <property type="match status" value="1"/>
</dbReference>
<dbReference type="InterPro" id="IPR036188">
    <property type="entry name" value="FAD/NAD-bd_sf"/>
</dbReference>
<dbReference type="Pfam" id="PF05199">
    <property type="entry name" value="GMC_oxred_C"/>
    <property type="match status" value="1"/>
</dbReference>
<sequence length="536" mass="58266">MAPSTFDYIILGGGLSGCVVASRLRQARPDLSIALIENGSDIRSEESIHLPAQAWLLDPKYYYIDHTVPQTSLGGRSLELKTGRALGGGSATNYGGWMRGDRQGYDEWAAVVGDERWSYEGLLPFFKRSETFPVDAKEAQHGYAGPMRPSLVDRGYPLKNDLLEAILSAGFERNEDITSGDVLGVGPLMESWRENRRVHAANSYDLKGVEILTGARVERILLEGKKAVGAVLAGGEKVMARKETIVACGALRTPQLLMLSGIGPGAELEKLGIETLVHSQDVGKNLHDHPMFSLWYTLRHPEEGLAFGHPKFMNNPKYFEGNPMDWIVNGSAPPQAIQKAAQMDGVASKRTDDFELTPFYLATPISPHPPPPMDGATITLGAVLMSTTSRGQVTLQSKSMDDPPLVDPNYLSTEHDLAVMRAGVRTVLKIMESTDAGRKVSVGQWASPEMQPINTDVSDEELDQRAKAGIVTCYHYAGTASMGKVVDADCKVKGVEGMRIVDASIMPVAMSAHLQAVMYGVAERAAEMILEDAKNR</sequence>
<dbReference type="Gene3D" id="3.30.560.10">
    <property type="entry name" value="Glucose Oxidase, domain 3"/>
    <property type="match status" value="1"/>
</dbReference>
<dbReference type="PIRSF" id="PIRSF000137">
    <property type="entry name" value="Alcohol_oxidase"/>
    <property type="match status" value="1"/>
</dbReference>
<evidence type="ECO:0000259" key="4">
    <source>
        <dbReference type="PROSITE" id="PS00624"/>
    </source>
</evidence>
<dbReference type="PANTHER" id="PTHR11552">
    <property type="entry name" value="GLUCOSE-METHANOL-CHOLINE GMC OXIDOREDUCTASE"/>
    <property type="match status" value="1"/>
</dbReference>
<dbReference type="Pfam" id="PF00732">
    <property type="entry name" value="GMC_oxred_N"/>
    <property type="match status" value="1"/>
</dbReference>
<gene>
    <name evidence="5" type="ORF">LECACI_7A003611</name>
</gene>
<dbReference type="SUPFAM" id="SSF54373">
    <property type="entry name" value="FAD-linked reductases, C-terminal domain"/>
    <property type="match status" value="1"/>
</dbReference>